<keyword evidence="4" id="KW-1185">Reference proteome</keyword>
<dbReference type="Gene3D" id="3.40.50.1820">
    <property type="entry name" value="alpha/beta hydrolase"/>
    <property type="match status" value="1"/>
</dbReference>
<dbReference type="InterPro" id="IPR050266">
    <property type="entry name" value="AB_hydrolase_sf"/>
</dbReference>
<evidence type="ECO:0000313" key="4">
    <source>
        <dbReference type="Proteomes" id="UP000655366"/>
    </source>
</evidence>
<dbReference type="RefSeq" id="WP_196396899.1">
    <property type="nucleotide sequence ID" value="NZ_JADNYM010000013.1"/>
</dbReference>
<accession>A0A931GAP5</accession>
<sequence length="285" mass="31138">MDHARQHAKADARADAGPLAGQHAKADARADAGPLAKADNKRQSRTFDVDGVTGVTHSRGSGPDTYVLIHGIGMSSRYFEPLARELSKLATVHSVDLPGFGKAPKPSRPLSMEDLARWVWGCLDQLNVSQPILIGHSMGCQVTVEMLRQRASAPAAVLMGPCVNRQERTAWQQGLRLLQDTFREPMAANAVVFSDYAFRCRPPWYLVTLPFMLSYALEEAIAEVDVPVLIMRGARDPIAPRAWLAELAARCPVAEAMEIAAEGHILMYRSPSVVAGHVRSLRARV</sequence>
<dbReference type="Proteomes" id="UP000655366">
    <property type="component" value="Unassembled WGS sequence"/>
</dbReference>
<dbReference type="AlphaFoldDB" id="A0A931GAP5"/>
<keyword evidence="3" id="KW-0378">Hydrolase</keyword>
<name>A0A931GAP5_9MICC</name>
<gene>
    <name evidence="3" type="ORF">IV500_11175</name>
</gene>
<protein>
    <submittedName>
        <fullName evidence="3">Alpha/beta fold hydrolase</fullName>
    </submittedName>
</protein>
<dbReference type="InterPro" id="IPR029058">
    <property type="entry name" value="AB_hydrolase_fold"/>
</dbReference>
<feature type="compositionally biased region" description="Basic and acidic residues" evidence="1">
    <location>
        <begin position="1"/>
        <end position="14"/>
    </location>
</feature>
<evidence type="ECO:0000256" key="1">
    <source>
        <dbReference type="SAM" id="MobiDB-lite"/>
    </source>
</evidence>
<dbReference type="EMBL" id="JADNYM010000013">
    <property type="protein sequence ID" value="MBG0739947.1"/>
    <property type="molecule type" value="Genomic_DNA"/>
</dbReference>
<evidence type="ECO:0000313" key="3">
    <source>
        <dbReference type="EMBL" id="MBG0739947.1"/>
    </source>
</evidence>
<feature type="domain" description="AB hydrolase-1" evidence="2">
    <location>
        <begin position="67"/>
        <end position="275"/>
    </location>
</feature>
<dbReference type="GO" id="GO:0016020">
    <property type="term" value="C:membrane"/>
    <property type="evidence" value="ECO:0007669"/>
    <property type="project" value="TreeGrafter"/>
</dbReference>
<dbReference type="SUPFAM" id="SSF53474">
    <property type="entry name" value="alpha/beta-Hydrolases"/>
    <property type="match status" value="1"/>
</dbReference>
<organism evidence="3 4">
    <name type="scientific">Arthrobacter terrae</name>
    <dbReference type="NCBI Taxonomy" id="2935737"/>
    <lineage>
        <taxon>Bacteria</taxon>
        <taxon>Bacillati</taxon>
        <taxon>Actinomycetota</taxon>
        <taxon>Actinomycetes</taxon>
        <taxon>Micrococcales</taxon>
        <taxon>Micrococcaceae</taxon>
        <taxon>Arthrobacter</taxon>
    </lineage>
</organism>
<feature type="region of interest" description="Disordered" evidence="1">
    <location>
        <begin position="1"/>
        <end position="44"/>
    </location>
</feature>
<proteinExistence type="predicted"/>
<dbReference type="InterPro" id="IPR000073">
    <property type="entry name" value="AB_hydrolase_1"/>
</dbReference>
<dbReference type="PANTHER" id="PTHR43798">
    <property type="entry name" value="MONOACYLGLYCEROL LIPASE"/>
    <property type="match status" value="1"/>
</dbReference>
<dbReference type="PANTHER" id="PTHR43798:SF5">
    <property type="entry name" value="MONOACYLGLYCEROL LIPASE ABHD6"/>
    <property type="match status" value="1"/>
</dbReference>
<evidence type="ECO:0000259" key="2">
    <source>
        <dbReference type="Pfam" id="PF12697"/>
    </source>
</evidence>
<reference evidence="3 4" key="1">
    <citation type="submission" date="2020-11" db="EMBL/GenBank/DDBJ databases">
        <title>Arthrobacter antarcticus sp. nov., isolated from Antarctic Soil.</title>
        <authorList>
            <person name="Li J."/>
        </authorList>
    </citation>
    <scope>NUCLEOTIDE SEQUENCE [LARGE SCALE GENOMIC DNA]</scope>
    <source>
        <strain evidence="3 4">Z1-20</strain>
    </source>
</reference>
<dbReference type="Pfam" id="PF12697">
    <property type="entry name" value="Abhydrolase_6"/>
    <property type="match status" value="1"/>
</dbReference>
<dbReference type="GO" id="GO:0047372">
    <property type="term" value="F:monoacylglycerol lipase activity"/>
    <property type="evidence" value="ECO:0007669"/>
    <property type="project" value="TreeGrafter"/>
</dbReference>
<dbReference type="GO" id="GO:0046464">
    <property type="term" value="P:acylglycerol catabolic process"/>
    <property type="evidence" value="ECO:0007669"/>
    <property type="project" value="TreeGrafter"/>
</dbReference>
<comment type="caution">
    <text evidence="3">The sequence shown here is derived from an EMBL/GenBank/DDBJ whole genome shotgun (WGS) entry which is preliminary data.</text>
</comment>